<dbReference type="SUPFAM" id="SSF48726">
    <property type="entry name" value="Immunoglobulin"/>
    <property type="match status" value="3"/>
</dbReference>
<dbReference type="Gene3D" id="2.60.40.10">
    <property type="entry name" value="Immunoglobulins"/>
    <property type="match status" value="3"/>
</dbReference>
<evidence type="ECO:0000256" key="2">
    <source>
        <dbReference type="SAM" id="MobiDB-lite"/>
    </source>
</evidence>
<keyword evidence="1" id="KW-0393">Immunoglobulin domain</keyword>
<proteinExistence type="predicted"/>
<dbReference type="CDD" id="cd00098">
    <property type="entry name" value="IgC1"/>
    <property type="match status" value="1"/>
</dbReference>
<dbReference type="PANTHER" id="PTHR23411">
    <property type="entry name" value="TAPASIN"/>
    <property type="match status" value="1"/>
</dbReference>
<reference evidence="4" key="2">
    <citation type="submission" date="2025-09" db="UniProtKB">
        <authorList>
            <consortium name="Ensembl"/>
        </authorList>
    </citation>
    <scope>IDENTIFICATION</scope>
</reference>
<dbReference type="AlphaFoldDB" id="A0A8C1LUK1"/>
<keyword evidence="5" id="KW-1185">Reference proteome</keyword>
<accession>A0A8C1LUK1</accession>
<evidence type="ECO:0000256" key="1">
    <source>
        <dbReference type="ARBA" id="ARBA00023319"/>
    </source>
</evidence>
<dbReference type="InterPro" id="IPR003597">
    <property type="entry name" value="Ig_C1-set"/>
</dbReference>
<protein>
    <submittedName>
        <fullName evidence="4">Immunoglobulin heavy constant zeta</fullName>
    </submittedName>
</protein>
<dbReference type="SMART" id="SM00407">
    <property type="entry name" value="IGc1"/>
    <property type="match status" value="2"/>
</dbReference>
<dbReference type="InterPro" id="IPR013783">
    <property type="entry name" value="Ig-like_fold"/>
</dbReference>
<dbReference type="FunFam" id="2.60.40.10:FF:002350">
    <property type="entry name" value="Immunoglobulin heavy variable 1-4"/>
    <property type="match status" value="1"/>
</dbReference>
<reference evidence="4" key="1">
    <citation type="submission" date="2025-08" db="UniProtKB">
        <authorList>
            <consortium name="Ensembl"/>
        </authorList>
    </citation>
    <scope>IDENTIFICATION</scope>
</reference>
<dbReference type="PROSITE" id="PS50835">
    <property type="entry name" value="IG_LIKE"/>
    <property type="match status" value="2"/>
</dbReference>
<feature type="region of interest" description="Disordered" evidence="2">
    <location>
        <begin position="68"/>
        <end position="95"/>
    </location>
</feature>
<evidence type="ECO:0000313" key="4">
    <source>
        <dbReference type="Ensembl" id="ENSCCRP00010065938.1"/>
    </source>
</evidence>
<dbReference type="InterPro" id="IPR050380">
    <property type="entry name" value="Immune_Resp_Modulators"/>
</dbReference>
<dbReference type="Ensembl" id="ENSCCRT00010072646.1">
    <property type="protein sequence ID" value="ENSCCRP00010065938.1"/>
    <property type="gene ID" value="ENSCCRG00010028335.1"/>
</dbReference>
<feature type="domain" description="Ig-like" evidence="3">
    <location>
        <begin position="95"/>
        <end position="191"/>
    </location>
</feature>
<organism evidence="4 5">
    <name type="scientific">Cyprinus carpio</name>
    <name type="common">Common carp</name>
    <dbReference type="NCBI Taxonomy" id="7962"/>
    <lineage>
        <taxon>Eukaryota</taxon>
        <taxon>Metazoa</taxon>
        <taxon>Chordata</taxon>
        <taxon>Craniata</taxon>
        <taxon>Vertebrata</taxon>
        <taxon>Euteleostomi</taxon>
        <taxon>Actinopterygii</taxon>
        <taxon>Neopterygii</taxon>
        <taxon>Teleostei</taxon>
        <taxon>Ostariophysi</taxon>
        <taxon>Cypriniformes</taxon>
        <taxon>Cyprinidae</taxon>
        <taxon>Cyprininae</taxon>
        <taxon>Cyprinus</taxon>
    </lineage>
</organism>
<sequence length="300" mass="33876">MSHCTPDSAGFVTIGCMARGFTPADSLTFKWKDFAKKELSDFVQYPAFGSGGEYTKVSHMRVRKSDWNPQKPYNCEASNSKGTKESPVAPGPRKPTLSLVPVTTLKSTSFMCAVEDFYPQNDLLVQWKINDTNSRRQLKLESKSNEQGYYNGYSFYEVSSENLDVNTQYTCEVTHQGKQFNTMANFKAKLSLTMKPPIQRELFVNDKIVLQAVVSGDVKNTVQNTSVSCKVKDERVPKENITAGIAEFSNDTSQFNRIHNVTVDTKKWFDGEMVTCTIRDTNNNRDIQQEIRFEKGGKSV</sequence>
<dbReference type="InterPro" id="IPR007110">
    <property type="entry name" value="Ig-like_dom"/>
</dbReference>
<dbReference type="Pfam" id="PF07654">
    <property type="entry name" value="C1-set"/>
    <property type="match status" value="2"/>
</dbReference>
<evidence type="ECO:0000313" key="5">
    <source>
        <dbReference type="Proteomes" id="UP000694427"/>
    </source>
</evidence>
<name>A0A8C1LUK1_CYPCA</name>
<dbReference type="Proteomes" id="UP000694427">
    <property type="component" value="Unplaced"/>
</dbReference>
<evidence type="ECO:0000259" key="3">
    <source>
        <dbReference type="PROSITE" id="PS50835"/>
    </source>
</evidence>
<feature type="domain" description="Ig-like" evidence="3">
    <location>
        <begin position="1"/>
        <end position="89"/>
    </location>
</feature>
<dbReference type="InterPro" id="IPR036179">
    <property type="entry name" value="Ig-like_dom_sf"/>
</dbReference>